<name>A0ABY8G1T5_9ACTO</name>
<dbReference type="SUPFAM" id="SSF69593">
    <property type="entry name" value="Glycerol-3-phosphate (1)-acyltransferase"/>
    <property type="match status" value="1"/>
</dbReference>
<proteinExistence type="predicted"/>
<dbReference type="PANTHER" id="PTHR10434">
    <property type="entry name" value="1-ACYL-SN-GLYCEROL-3-PHOSPHATE ACYLTRANSFERASE"/>
    <property type="match status" value="1"/>
</dbReference>
<protein>
    <submittedName>
        <fullName evidence="5">1-acyl-sn-glycerol-3-phosphate acyltransferase</fullName>
    </submittedName>
</protein>
<dbReference type="SMART" id="SM00563">
    <property type="entry name" value="PlsC"/>
    <property type="match status" value="1"/>
</dbReference>
<feature type="domain" description="Phospholipid/glycerol acyltransferase" evidence="4">
    <location>
        <begin position="29"/>
        <end position="138"/>
    </location>
</feature>
<dbReference type="EMBL" id="CP121208">
    <property type="protein sequence ID" value="WFM84238.1"/>
    <property type="molecule type" value="Genomic_DNA"/>
</dbReference>
<keyword evidence="2 5" id="KW-0012">Acyltransferase</keyword>
<dbReference type="Pfam" id="PF01553">
    <property type="entry name" value="Acyltransferase"/>
    <property type="match status" value="1"/>
</dbReference>
<feature type="compositionally biased region" description="Polar residues" evidence="3">
    <location>
        <begin position="191"/>
        <end position="206"/>
    </location>
</feature>
<keyword evidence="6" id="KW-1185">Reference proteome</keyword>
<dbReference type="Proteomes" id="UP001215216">
    <property type="component" value="Chromosome"/>
</dbReference>
<dbReference type="PANTHER" id="PTHR10434:SF9">
    <property type="entry name" value="PHOSPHOLIPID_GLYCEROL ACYLTRANSFERASE DOMAIN-CONTAINING PROTEIN"/>
    <property type="match status" value="1"/>
</dbReference>
<evidence type="ECO:0000313" key="6">
    <source>
        <dbReference type="Proteomes" id="UP001215216"/>
    </source>
</evidence>
<evidence type="ECO:0000256" key="2">
    <source>
        <dbReference type="ARBA" id="ARBA00023315"/>
    </source>
</evidence>
<organism evidence="5 6">
    <name type="scientific">Arcanobacterium canis</name>
    <dbReference type="NCBI Taxonomy" id="999183"/>
    <lineage>
        <taxon>Bacteria</taxon>
        <taxon>Bacillati</taxon>
        <taxon>Actinomycetota</taxon>
        <taxon>Actinomycetes</taxon>
        <taxon>Actinomycetales</taxon>
        <taxon>Actinomycetaceae</taxon>
        <taxon>Arcanobacterium</taxon>
    </lineage>
</organism>
<gene>
    <name evidence="5" type="ORF">P7079_08215</name>
</gene>
<feature type="region of interest" description="Disordered" evidence="3">
    <location>
        <begin position="178"/>
        <end position="206"/>
    </location>
</feature>
<feature type="compositionally biased region" description="Basic and acidic residues" evidence="3">
    <location>
        <begin position="178"/>
        <end position="188"/>
    </location>
</feature>
<keyword evidence="1" id="KW-0808">Transferase</keyword>
<evidence type="ECO:0000256" key="1">
    <source>
        <dbReference type="ARBA" id="ARBA00022679"/>
    </source>
</evidence>
<reference evidence="5 6" key="1">
    <citation type="submission" date="2023-03" db="EMBL/GenBank/DDBJ databases">
        <title>Complete genome of Arcanobacterium canis strain DSM 25104 isolated in 2010 from a canine otitis externa in Germany.</title>
        <authorList>
            <person name="Borowiak M."/>
            <person name="Kreitlow A."/>
            <person name="Malorny B."/>
            <person name="Laemmler C."/>
            <person name="Prenger-Berninghoff E."/>
            <person name="Ploetz M."/>
            <person name="Abdulmawjood A."/>
        </authorList>
    </citation>
    <scope>NUCLEOTIDE SEQUENCE [LARGE SCALE GENOMIC DNA]</scope>
    <source>
        <strain evidence="5 6">DSM 25104</strain>
    </source>
</reference>
<evidence type="ECO:0000313" key="5">
    <source>
        <dbReference type="EMBL" id="WFM84238.1"/>
    </source>
</evidence>
<accession>A0ABY8G1T5</accession>
<sequence>MSVKHLISKAFQAVSRWTFVHEPLPEKAIVIGAPHTSIWDGILMAVAFWDLKRDFRFLVKDSLMRGPISPLIKWVGGMGVDRSHPQGMVGAAVEQAKKTDDFTLIIAPEGTRSQRTYWRSGFYHIALGANVPVVLGFIDAKTRTYGWGPHITLTGDMRADMDVIRAFYADKKGMRDRRISTPRLRAEDAGNGSQTSAGDSSAGENS</sequence>
<dbReference type="InterPro" id="IPR002123">
    <property type="entry name" value="Plipid/glycerol_acylTrfase"/>
</dbReference>
<evidence type="ECO:0000256" key="3">
    <source>
        <dbReference type="SAM" id="MobiDB-lite"/>
    </source>
</evidence>
<dbReference type="GO" id="GO:0016746">
    <property type="term" value="F:acyltransferase activity"/>
    <property type="evidence" value="ECO:0007669"/>
    <property type="project" value="UniProtKB-KW"/>
</dbReference>
<evidence type="ECO:0000259" key="4">
    <source>
        <dbReference type="SMART" id="SM00563"/>
    </source>
</evidence>